<reference evidence="3 4" key="1">
    <citation type="submission" date="2024-08" db="EMBL/GenBank/DDBJ databases">
        <title>Insights into the chromosomal genome structure of Flemingia macrophylla.</title>
        <authorList>
            <person name="Ding Y."/>
            <person name="Zhao Y."/>
            <person name="Bi W."/>
            <person name="Wu M."/>
            <person name="Zhao G."/>
            <person name="Gong Y."/>
            <person name="Li W."/>
            <person name="Zhang P."/>
        </authorList>
    </citation>
    <scope>NUCLEOTIDE SEQUENCE [LARGE SCALE GENOMIC DNA]</scope>
    <source>
        <strain evidence="3">DYQJB</strain>
        <tissue evidence="3">Leaf</tissue>
    </source>
</reference>
<accession>A0ABD1NLU3</accession>
<comment type="caution">
    <text evidence="3">The sequence shown here is derived from an EMBL/GenBank/DDBJ whole genome shotgun (WGS) entry which is preliminary data.</text>
</comment>
<dbReference type="SUPFAM" id="SSF53098">
    <property type="entry name" value="Ribonuclease H-like"/>
    <property type="match status" value="1"/>
</dbReference>
<dbReference type="InterPro" id="IPR036397">
    <property type="entry name" value="RNaseH_sf"/>
</dbReference>
<name>A0ABD1NLU3_9FABA</name>
<dbReference type="InterPro" id="IPR053151">
    <property type="entry name" value="RNase_H-like"/>
</dbReference>
<dbReference type="AlphaFoldDB" id="A0ABD1NLU3"/>
<dbReference type="EMBL" id="JBGMDY010000001">
    <property type="protein sequence ID" value="KAL2349110.1"/>
    <property type="molecule type" value="Genomic_DNA"/>
</dbReference>
<proteinExistence type="predicted"/>
<evidence type="ECO:0000313" key="3">
    <source>
        <dbReference type="EMBL" id="KAL2349110.1"/>
    </source>
</evidence>
<sequence length="253" mass="27659">MSGGNDGNGSSWGSRFLKVAGAAAATAAVAAGVISLLSSPAAAEAPFAAPRDGPQAHPDDHNTPNNSSDPEELTERWKKPEIGWVKVNVDGGRDHDEPSAGSGGVVRDEHGEWLLGFARKLDPNINNAHETELEAILTGLELAWKRNYEKVVVESDCEPALSMVKKGLVHKLQRREHEVVECIRKLLFAPKWQVKLVYVDRSANRVANRLSKVARQLPSLQLIVYPSPPDPICNKFILEDKNNDNGHVYAGYF</sequence>
<dbReference type="PANTHER" id="PTHR47723:SF19">
    <property type="entry name" value="POLYNUCLEOTIDYL TRANSFERASE, RIBONUCLEASE H-LIKE SUPERFAMILY PROTEIN"/>
    <property type="match status" value="1"/>
</dbReference>
<evidence type="ECO:0000259" key="2">
    <source>
        <dbReference type="Pfam" id="PF13456"/>
    </source>
</evidence>
<organism evidence="3 4">
    <name type="scientific">Flemingia macrophylla</name>
    <dbReference type="NCBI Taxonomy" id="520843"/>
    <lineage>
        <taxon>Eukaryota</taxon>
        <taxon>Viridiplantae</taxon>
        <taxon>Streptophyta</taxon>
        <taxon>Embryophyta</taxon>
        <taxon>Tracheophyta</taxon>
        <taxon>Spermatophyta</taxon>
        <taxon>Magnoliopsida</taxon>
        <taxon>eudicotyledons</taxon>
        <taxon>Gunneridae</taxon>
        <taxon>Pentapetalae</taxon>
        <taxon>rosids</taxon>
        <taxon>fabids</taxon>
        <taxon>Fabales</taxon>
        <taxon>Fabaceae</taxon>
        <taxon>Papilionoideae</taxon>
        <taxon>50 kb inversion clade</taxon>
        <taxon>NPAAA clade</taxon>
        <taxon>indigoferoid/millettioid clade</taxon>
        <taxon>Phaseoleae</taxon>
        <taxon>Flemingia</taxon>
    </lineage>
</organism>
<dbReference type="Gene3D" id="3.30.420.10">
    <property type="entry name" value="Ribonuclease H-like superfamily/Ribonuclease H"/>
    <property type="match status" value="1"/>
</dbReference>
<evidence type="ECO:0000256" key="1">
    <source>
        <dbReference type="SAM" id="MobiDB-lite"/>
    </source>
</evidence>
<feature type="domain" description="RNase H type-1" evidence="2">
    <location>
        <begin position="88"/>
        <end position="213"/>
    </location>
</feature>
<dbReference type="CDD" id="cd06222">
    <property type="entry name" value="RNase_H_like"/>
    <property type="match status" value="1"/>
</dbReference>
<dbReference type="InterPro" id="IPR002156">
    <property type="entry name" value="RNaseH_domain"/>
</dbReference>
<dbReference type="InterPro" id="IPR044730">
    <property type="entry name" value="RNase_H-like_dom_plant"/>
</dbReference>
<feature type="region of interest" description="Disordered" evidence="1">
    <location>
        <begin position="45"/>
        <end position="80"/>
    </location>
</feature>
<protein>
    <recommendedName>
        <fullName evidence="2">RNase H type-1 domain-containing protein</fullName>
    </recommendedName>
</protein>
<dbReference type="PANTHER" id="PTHR47723">
    <property type="entry name" value="OS05G0353850 PROTEIN"/>
    <property type="match status" value="1"/>
</dbReference>
<dbReference type="InterPro" id="IPR012337">
    <property type="entry name" value="RNaseH-like_sf"/>
</dbReference>
<dbReference type="Pfam" id="PF13456">
    <property type="entry name" value="RVT_3"/>
    <property type="match status" value="1"/>
</dbReference>
<gene>
    <name evidence="3" type="ORF">Fmac_003110</name>
</gene>
<evidence type="ECO:0000313" key="4">
    <source>
        <dbReference type="Proteomes" id="UP001603857"/>
    </source>
</evidence>
<keyword evidence="4" id="KW-1185">Reference proteome</keyword>
<dbReference type="Proteomes" id="UP001603857">
    <property type="component" value="Unassembled WGS sequence"/>
</dbReference>